<comment type="caution">
    <text evidence="1">The sequence shown here is derived from an EMBL/GenBank/DDBJ whole genome shotgun (WGS) entry which is preliminary data.</text>
</comment>
<organism evidence="1 2">
    <name type="scientific">Brunnivagina elsteri CCALA 953</name>
    <dbReference type="NCBI Taxonomy" id="987040"/>
    <lineage>
        <taxon>Bacteria</taxon>
        <taxon>Bacillati</taxon>
        <taxon>Cyanobacteriota</taxon>
        <taxon>Cyanophyceae</taxon>
        <taxon>Nostocales</taxon>
        <taxon>Calotrichaceae</taxon>
        <taxon>Brunnivagina</taxon>
    </lineage>
</organism>
<sequence>MAQEMNTSHLEQNIEQTYKKRLNSWAIARLLPDMKREIVARFRSRSDADGHLQLLLRVTPEAKLMLVFDCQQEEVVA</sequence>
<dbReference type="RefSeq" id="WP_095721000.1">
    <property type="nucleotide sequence ID" value="NZ_NTFS01000050.1"/>
</dbReference>
<evidence type="ECO:0000313" key="2">
    <source>
        <dbReference type="Proteomes" id="UP000218238"/>
    </source>
</evidence>
<dbReference type="OrthoDB" id="489126at2"/>
<evidence type="ECO:0000313" key="1">
    <source>
        <dbReference type="EMBL" id="PAX59470.1"/>
    </source>
</evidence>
<protein>
    <submittedName>
        <fullName evidence="1">Uncharacterized protein</fullName>
    </submittedName>
</protein>
<gene>
    <name evidence="1" type="ORF">CK510_06920</name>
</gene>
<accession>A0A2A2TM22</accession>
<dbReference type="EMBL" id="NTFS01000050">
    <property type="protein sequence ID" value="PAX59470.1"/>
    <property type="molecule type" value="Genomic_DNA"/>
</dbReference>
<keyword evidence="2" id="KW-1185">Reference proteome</keyword>
<name>A0A2A2TM22_9CYAN</name>
<reference evidence="1 2" key="1">
    <citation type="submission" date="2017-08" db="EMBL/GenBank/DDBJ databases">
        <title>Draft genome sequence of filamentous cyanobacterium Calothrix elsteri CCALA 953.</title>
        <authorList>
            <person name="Gagunashvili A.N."/>
            <person name="Elster J."/>
            <person name="Andresson O.S."/>
        </authorList>
    </citation>
    <scope>NUCLEOTIDE SEQUENCE [LARGE SCALE GENOMIC DNA]</scope>
    <source>
        <strain evidence="1 2">CCALA 953</strain>
    </source>
</reference>
<proteinExistence type="predicted"/>
<dbReference type="Proteomes" id="UP000218238">
    <property type="component" value="Unassembled WGS sequence"/>
</dbReference>
<dbReference type="AlphaFoldDB" id="A0A2A2TM22"/>